<protein>
    <submittedName>
        <fullName evidence="1">Uncharacterized protein</fullName>
    </submittedName>
</protein>
<evidence type="ECO:0000313" key="2">
    <source>
        <dbReference type="Proteomes" id="UP000095472"/>
    </source>
</evidence>
<dbReference type="EMBL" id="CP182909">
    <property type="protein sequence ID" value="XPM62469.1"/>
    <property type="molecule type" value="Genomic_DNA"/>
</dbReference>
<name>A0ACD5GPP5_9CYAN</name>
<keyword evidence="2" id="KW-1185">Reference proteome</keyword>
<proteinExistence type="predicted"/>
<gene>
    <name evidence="1" type="ORF">BH720_022505</name>
</gene>
<evidence type="ECO:0000313" key="1">
    <source>
        <dbReference type="EMBL" id="XPM62469.1"/>
    </source>
</evidence>
<dbReference type="Proteomes" id="UP000095472">
    <property type="component" value="Chromosome"/>
</dbReference>
<organism evidence="1 2">
    <name type="scientific">Desertifilum tharense IPPAS B-1220</name>
    <dbReference type="NCBI Taxonomy" id="1781255"/>
    <lineage>
        <taxon>Bacteria</taxon>
        <taxon>Bacillati</taxon>
        <taxon>Cyanobacteriota</taxon>
        <taxon>Cyanophyceae</taxon>
        <taxon>Desertifilales</taxon>
        <taxon>Desertifilaceae</taxon>
        <taxon>Desertifilum</taxon>
    </lineage>
</organism>
<reference evidence="1 2" key="1">
    <citation type="journal article" date="2016" name="Genome Announc.">
        <title>Draft Genome Sequence of the Thermotolerant Cyanobacterium Desertifilum sp. IPPAS B-1220.</title>
        <authorList>
            <person name="Mironov K.S."/>
            <person name="Sinetova M.A."/>
            <person name="Bolatkhan K."/>
            <person name="Zayadan B.K."/>
            <person name="Ustinova V.V."/>
            <person name="Kupriyanova E.V."/>
            <person name="Skrypnik A.N."/>
            <person name="Gogoleva N.E."/>
            <person name="Gogolev Y.V."/>
            <person name="Los D.A."/>
        </authorList>
    </citation>
    <scope>NUCLEOTIDE SEQUENCE [LARGE SCALE GENOMIC DNA]</scope>
    <source>
        <strain evidence="1 2">IPPAS B-1220</strain>
    </source>
</reference>
<sequence length="73" mass="8086">MLFKEKAPDMPQHPYKTSIKVGGLTVLCLFLLASYPLQALADLEDIPDVGLPGRRVGEERAMVATVARRCCKR</sequence>
<accession>A0ACD5GPP5</accession>